<accession>A0ABP4WHY2</accession>
<keyword evidence="2" id="KW-0472">Membrane</keyword>
<feature type="region of interest" description="Disordered" evidence="1">
    <location>
        <begin position="1"/>
        <end position="39"/>
    </location>
</feature>
<evidence type="ECO:0000256" key="2">
    <source>
        <dbReference type="SAM" id="Phobius"/>
    </source>
</evidence>
<comment type="caution">
    <text evidence="3">The sequence shown here is derived from an EMBL/GenBank/DDBJ whole genome shotgun (WGS) entry which is preliminary data.</text>
</comment>
<organism evidence="3 4">
    <name type="scientific">Luedemannella helvata</name>
    <dbReference type="NCBI Taxonomy" id="349315"/>
    <lineage>
        <taxon>Bacteria</taxon>
        <taxon>Bacillati</taxon>
        <taxon>Actinomycetota</taxon>
        <taxon>Actinomycetes</taxon>
        <taxon>Micromonosporales</taxon>
        <taxon>Micromonosporaceae</taxon>
        <taxon>Luedemannella</taxon>
    </lineage>
</organism>
<feature type="transmembrane region" description="Helical" evidence="2">
    <location>
        <begin position="339"/>
        <end position="356"/>
    </location>
</feature>
<feature type="transmembrane region" description="Helical" evidence="2">
    <location>
        <begin position="211"/>
        <end position="232"/>
    </location>
</feature>
<feature type="transmembrane region" description="Helical" evidence="2">
    <location>
        <begin position="146"/>
        <end position="167"/>
    </location>
</feature>
<evidence type="ECO:0008006" key="5">
    <source>
        <dbReference type="Google" id="ProtNLM"/>
    </source>
</evidence>
<dbReference type="Proteomes" id="UP001500655">
    <property type="component" value="Unassembled WGS sequence"/>
</dbReference>
<feature type="transmembrane region" description="Helical" evidence="2">
    <location>
        <begin position="174"/>
        <end position="191"/>
    </location>
</feature>
<evidence type="ECO:0000256" key="1">
    <source>
        <dbReference type="SAM" id="MobiDB-lite"/>
    </source>
</evidence>
<protein>
    <recommendedName>
        <fullName evidence="5">ABC transporter permease</fullName>
    </recommendedName>
</protein>
<keyword evidence="2" id="KW-1133">Transmembrane helix</keyword>
<reference evidence="4" key="1">
    <citation type="journal article" date="2019" name="Int. J. Syst. Evol. Microbiol.">
        <title>The Global Catalogue of Microorganisms (GCM) 10K type strain sequencing project: providing services to taxonomists for standard genome sequencing and annotation.</title>
        <authorList>
            <consortium name="The Broad Institute Genomics Platform"/>
            <consortium name="The Broad Institute Genome Sequencing Center for Infectious Disease"/>
            <person name="Wu L."/>
            <person name="Ma J."/>
        </authorList>
    </citation>
    <scope>NUCLEOTIDE SEQUENCE [LARGE SCALE GENOMIC DNA]</scope>
    <source>
        <strain evidence="4">JCM 13249</strain>
    </source>
</reference>
<dbReference type="PANTHER" id="PTHR32196">
    <property type="entry name" value="ABC TRANSPORTER PERMEASE PROTEIN YPHD-RELATED-RELATED"/>
    <property type="match status" value="1"/>
</dbReference>
<feature type="compositionally biased region" description="Low complexity" evidence="1">
    <location>
        <begin position="392"/>
        <end position="421"/>
    </location>
</feature>
<name>A0ABP4WHY2_9ACTN</name>
<feature type="transmembrane region" description="Helical" evidence="2">
    <location>
        <begin position="107"/>
        <end position="140"/>
    </location>
</feature>
<evidence type="ECO:0000313" key="4">
    <source>
        <dbReference type="Proteomes" id="UP001500655"/>
    </source>
</evidence>
<proteinExistence type="predicted"/>
<keyword evidence="4" id="KW-1185">Reference proteome</keyword>
<feature type="compositionally biased region" description="Polar residues" evidence="1">
    <location>
        <begin position="373"/>
        <end position="391"/>
    </location>
</feature>
<feature type="transmembrane region" description="Helical" evidence="2">
    <location>
        <begin position="313"/>
        <end position="333"/>
    </location>
</feature>
<gene>
    <name evidence="3" type="ORF">GCM10009681_26530</name>
</gene>
<feature type="transmembrane region" description="Helical" evidence="2">
    <location>
        <begin position="288"/>
        <end position="306"/>
    </location>
</feature>
<keyword evidence="2" id="KW-0812">Transmembrane</keyword>
<evidence type="ECO:0000313" key="3">
    <source>
        <dbReference type="EMBL" id="GAA1754100.1"/>
    </source>
</evidence>
<dbReference type="EMBL" id="BAAALS010000011">
    <property type="protein sequence ID" value="GAA1754100.1"/>
    <property type="molecule type" value="Genomic_DNA"/>
</dbReference>
<feature type="region of interest" description="Disordered" evidence="1">
    <location>
        <begin position="370"/>
        <end position="421"/>
    </location>
</feature>
<sequence length="421" mass="42440">MSFDDGAQQPYRPAPVLPLGAPVSPAENDNTLTLPRRVPPMPQTPNLDYVFDDPADGEPGRDRLLVHVLWEVVLALFVGGLAYLLLRENSSAFSGDSLRGLLLQGSVLGAIAVGSAVALRAGAVNLAVGPIAAAAALYYAQNASGGLAGSLGVAIAVGAGVGVLIGVAVVGLHVPAWAASLGAGLGLLVWMQAQETLSFVSAYNPGPHAGYWFGGVCALSVFASLIGLVPAVRRLVGRFRPVSDPADRRGAVAGVVTVVALAGSSALAALAGVLMASSRGVAGPSDGLLLTALGVGIALLGGTSAFGRRGGVFGTVLAVALVTIGMAYTRLIGLGWGDAAFAALGIGVGLVATRLVERFGRPELDDYAESDDVWTTSPATQPASQGTSPDLWSSPPSQTTSWSAQPGGTWGGTDAWGTSTR</sequence>
<feature type="transmembrane region" description="Helical" evidence="2">
    <location>
        <begin position="252"/>
        <end position="276"/>
    </location>
</feature>
<feature type="transmembrane region" description="Helical" evidence="2">
    <location>
        <begin position="64"/>
        <end position="86"/>
    </location>
</feature>